<name>A0A2A6BLH8_PRIPA</name>
<dbReference type="InterPro" id="IPR010506">
    <property type="entry name" value="DMAP1-bd"/>
</dbReference>
<dbReference type="Pfam" id="PF06464">
    <property type="entry name" value="DMAP_binding"/>
    <property type="match status" value="1"/>
</dbReference>
<proteinExistence type="predicted"/>
<dbReference type="AlphaFoldDB" id="A0A2A6BLH8"/>
<reference evidence="2" key="1">
    <citation type="journal article" date="2008" name="Nat. Genet.">
        <title>The Pristionchus pacificus genome provides a unique perspective on nematode lifestyle and parasitism.</title>
        <authorList>
            <person name="Dieterich C."/>
            <person name="Clifton S.W."/>
            <person name="Schuster L.N."/>
            <person name="Chinwalla A."/>
            <person name="Delehaunty K."/>
            <person name="Dinkelacker I."/>
            <person name="Fulton L."/>
            <person name="Fulton R."/>
            <person name="Godfrey J."/>
            <person name="Minx P."/>
            <person name="Mitreva M."/>
            <person name="Roeseler W."/>
            <person name="Tian H."/>
            <person name="Witte H."/>
            <person name="Yang S.P."/>
            <person name="Wilson R.K."/>
            <person name="Sommer R.J."/>
        </authorList>
    </citation>
    <scope>NUCLEOTIDE SEQUENCE [LARGE SCALE GENOMIC DNA]</scope>
    <source>
        <strain evidence="2">PS312</strain>
    </source>
</reference>
<organism evidence="1 2">
    <name type="scientific">Pristionchus pacificus</name>
    <name type="common">Parasitic nematode worm</name>
    <dbReference type="NCBI Taxonomy" id="54126"/>
    <lineage>
        <taxon>Eukaryota</taxon>
        <taxon>Metazoa</taxon>
        <taxon>Ecdysozoa</taxon>
        <taxon>Nematoda</taxon>
        <taxon>Chromadorea</taxon>
        <taxon>Rhabditida</taxon>
        <taxon>Rhabditina</taxon>
        <taxon>Diplogasteromorpha</taxon>
        <taxon>Diplogasteroidea</taxon>
        <taxon>Neodiplogasteridae</taxon>
        <taxon>Pristionchus</taxon>
    </lineage>
</organism>
<reference evidence="1" key="2">
    <citation type="submission" date="2022-06" db="UniProtKB">
        <authorList>
            <consortium name="EnsemblMetazoa"/>
        </authorList>
    </citation>
    <scope>IDENTIFICATION</scope>
    <source>
        <strain evidence="1">PS312</strain>
    </source>
</reference>
<dbReference type="SMART" id="SM01137">
    <property type="entry name" value="DMAP_binding"/>
    <property type="match status" value="1"/>
</dbReference>
<dbReference type="PROSITE" id="PS51912">
    <property type="entry name" value="DMAP1_BIND"/>
    <property type="match status" value="1"/>
</dbReference>
<evidence type="ECO:0000313" key="2">
    <source>
        <dbReference type="Proteomes" id="UP000005239"/>
    </source>
</evidence>
<accession>A0A2A6BLH8</accession>
<keyword evidence="2" id="KW-1185">Reference proteome</keyword>
<gene>
    <name evidence="1" type="primary">WBGene00274067</name>
</gene>
<sequence>MAAEVDLLRLPEELRVKLAELDLELSEGDITQKGYDKKRTGLLKPFLLAQRESSLKTVQASPTTRASRRAHRRVTRDEGRYHSEIRTEAVQAALAEYAEGGRERPRMLQPIKRNRTGISMDRGAIATNGTRRRTIADSGVELSIDGH</sequence>
<dbReference type="EnsemblMetazoa" id="PPA35698.1">
    <property type="protein sequence ID" value="PPA35698.1"/>
    <property type="gene ID" value="WBGene00274067"/>
</dbReference>
<evidence type="ECO:0000313" key="1">
    <source>
        <dbReference type="EnsemblMetazoa" id="PPA35698.1"/>
    </source>
</evidence>
<protein>
    <submittedName>
        <fullName evidence="1">DMAP_binding domain-containing protein</fullName>
    </submittedName>
</protein>
<accession>A0A8R1YP42</accession>
<dbReference type="Proteomes" id="UP000005239">
    <property type="component" value="Unassembled WGS sequence"/>
</dbReference>